<accession>A0A0E2Q5M9</accession>
<dbReference type="AlphaFoldDB" id="A0A0E2Q5M9"/>
<dbReference type="Pfam" id="PF04650">
    <property type="entry name" value="YSIRK_signal"/>
    <property type="match status" value="1"/>
</dbReference>
<dbReference type="Proteomes" id="UP000024559">
    <property type="component" value="Chromosome"/>
</dbReference>
<protein>
    <recommendedName>
        <fullName evidence="3">YSIRK Gram-positive signal peptide domain-containing protein</fullName>
    </recommendedName>
</protein>
<keyword evidence="2" id="KW-0472">Membrane</keyword>
<comment type="caution">
    <text evidence="4">The sequence shown here is derived from an EMBL/GenBank/DDBJ whole genome shotgun (WGS) entry which is preliminary data.</text>
</comment>
<evidence type="ECO:0000256" key="1">
    <source>
        <dbReference type="ARBA" id="ARBA00022729"/>
    </source>
</evidence>
<organism evidence="4 5">
    <name type="scientific">Streptococcus thermophilus M17PTZA496</name>
    <dbReference type="NCBI Taxonomy" id="1433289"/>
    <lineage>
        <taxon>Bacteria</taxon>
        <taxon>Bacillati</taxon>
        <taxon>Bacillota</taxon>
        <taxon>Bacilli</taxon>
        <taxon>Lactobacillales</taxon>
        <taxon>Streptococcaceae</taxon>
        <taxon>Streptococcus</taxon>
    </lineage>
</organism>
<gene>
    <name evidence="4" type="ORF">X841_02580</name>
</gene>
<evidence type="ECO:0000259" key="3">
    <source>
        <dbReference type="Pfam" id="PF04650"/>
    </source>
</evidence>
<keyword evidence="1" id="KW-0732">Signal</keyword>
<feature type="transmembrane region" description="Helical" evidence="2">
    <location>
        <begin position="21"/>
        <end position="42"/>
    </location>
</feature>
<evidence type="ECO:0000256" key="2">
    <source>
        <dbReference type="SAM" id="Phobius"/>
    </source>
</evidence>
<dbReference type="EMBL" id="AZJT01000017">
    <property type="protein sequence ID" value="ETW91354.1"/>
    <property type="molecule type" value="Genomic_DNA"/>
</dbReference>
<feature type="domain" description="YSIRK Gram-positive signal peptide" evidence="3">
    <location>
        <begin position="12"/>
        <end position="36"/>
    </location>
</feature>
<reference evidence="5" key="1">
    <citation type="submission" date="2013-12" db="EMBL/GenBank/DDBJ databases">
        <title>Genome sequences of Streptococcus thermophilus strains MTH17CL396 and M17PTZA496 isolated from Fontina cheese in Valle d'Aosta region (Italy).</title>
        <authorList>
            <person name="Treu L."/>
            <person name="Giacomini A."/>
            <person name="Corich V."/>
            <person name="Vendramin V."/>
            <person name="Bovo B."/>
        </authorList>
    </citation>
    <scope>NUCLEOTIDE SEQUENCE [LARGE SCALE GENOMIC DNA]</scope>
    <source>
        <strain evidence="5">M17PTZA496</strain>
    </source>
</reference>
<keyword evidence="2" id="KW-1133">Transmembrane helix</keyword>
<proteinExistence type="predicted"/>
<keyword evidence="2" id="KW-0812">Transmembrane</keyword>
<dbReference type="NCBIfam" id="TIGR01168">
    <property type="entry name" value="YSIRK_signal"/>
    <property type="match status" value="1"/>
</dbReference>
<sequence>MIKKRKAYVFKERQRYSIRKYSFRATSVLIGASLMLGGHVLAKEQANSVSSSKDYEVILNNSEAPQFEQAT</sequence>
<name>A0A0E2Q5M9_STRTR</name>
<evidence type="ECO:0000313" key="4">
    <source>
        <dbReference type="EMBL" id="ETW91354.1"/>
    </source>
</evidence>
<dbReference type="PATRIC" id="fig|1433289.7.peg.509"/>
<evidence type="ECO:0000313" key="5">
    <source>
        <dbReference type="Proteomes" id="UP000024559"/>
    </source>
</evidence>
<dbReference type="InterPro" id="IPR005877">
    <property type="entry name" value="YSIRK_signal_dom"/>
</dbReference>
<dbReference type="HOGENOM" id="CLU_2703437_0_0_9"/>